<keyword evidence="3" id="KW-1185">Reference proteome</keyword>
<dbReference type="KEGG" id="vg:22112260"/>
<dbReference type="NCBIfam" id="NF047498">
    <property type="entry name" value="LIC_12616_fam"/>
    <property type="match status" value="1"/>
</dbReference>
<sequence>MKLVDLALGKPKFSYEMKRNQPKPKVDSFAAVLLLDERNPGRDRNEVIETSTGFINRTSGVRLVVFQILFTEGIPDVSRFVSSFMRPDVQDFMVENDLAVLKHEKVTNKTLTLETNWEVRESVLIECLVRRSFDSEIGIISEVDANGVYNEGDMTVPMHINIKEP</sequence>
<dbReference type="InterPro" id="IPR057087">
    <property type="entry name" value="Gp12-like"/>
</dbReference>
<evidence type="ECO:0000313" key="3">
    <source>
        <dbReference type="Proteomes" id="UP000028666"/>
    </source>
</evidence>
<gene>
    <name evidence="2" type="ORF">AH6C_04</name>
</gene>
<proteinExistence type="predicted"/>
<name>A0A076G4F5_9CAUD</name>
<feature type="domain" description="Phage neck terminator protein gp12-like" evidence="1">
    <location>
        <begin position="18"/>
        <end position="152"/>
    </location>
</feature>
<evidence type="ECO:0000259" key="1">
    <source>
        <dbReference type="Pfam" id="PF23961"/>
    </source>
</evidence>
<dbReference type="GeneID" id="22112260"/>
<reference evidence="2 3" key="1">
    <citation type="submission" date="2014-05" db="EMBL/GenBank/DDBJ databases">
        <title>Complete genome sequence of Aeromonas bacteriophage pAh6-C.</title>
        <authorList>
            <person name="Jun J.W."/>
            <person name="Park S.C."/>
        </authorList>
    </citation>
    <scope>NUCLEOTIDE SEQUENCE [LARGE SCALE GENOMIC DNA]</scope>
</reference>
<dbReference type="Proteomes" id="UP000028666">
    <property type="component" value="Segment"/>
</dbReference>
<accession>A0A076G4F5</accession>
<dbReference type="EMBL" id="KJ858521">
    <property type="protein sequence ID" value="AII26758.1"/>
    <property type="molecule type" value="Genomic_DNA"/>
</dbReference>
<protein>
    <recommendedName>
        <fullName evidence="1">Phage neck terminator protein gp12-like domain-containing protein</fullName>
    </recommendedName>
</protein>
<dbReference type="OrthoDB" id="16170at10239"/>
<evidence type="ECO:0000313" key="2">
    <source>
        <dbReference type="EMBL" id="AII26758.1"/>
    </source>
</evidence>
<dbReference type="Pfam" id="PF23961">
    <property type="entry name" value="Phage_tail_terminator_9"/>
    <property type="match status" value="1"/>
</dbReference>
<organism evidence="2 3">
    <name type="scientific">Aeromonas phage pAh6-C</name>
    <dbReference type="NCBI Taxonomy" id="1505227"/>
    <lineage>
        <taxon>Viruses</taxon>
        <taxon>Duplodnaviria</taxon>
        <taxon>Heunggongvirae</taxon>
        <taxon>Uroviricota</taxon>
        <taxon>Caudoviricetes</taxon>
        <taxon>Chaseviridae</taxon>
        <taxon>Nefertitivirinae</taxon>
        <taxon>Pahsextavirus</taxon>
        <taxon>Pahsextavirus pAh6C</taxon>
    </lineage>
</organism>
<dbReference type="RefSeq" id="YP_009103338.1">
    <property type="nucleotide sequence ID" value="NC_025459.1"/>
</dbReference>